<proteinExistence type="inferred from homology"/>
<dbReference type="OrthoDB" id="9815641at2"/>
<sequence>MLPFFYQPSVPAGDSFTLDEATSKHVIQVLRMQEGEPLIITDGKGLKCTTRIAVAERKRCLVRITERHTAQPRPSAFSLGIAFTKNNSRNEWLLEKVTELGAEHIYPIISARTEKDKFNAERLNNILVSAMLQSQQSFLPVLHEPVALKKLVAGVGEAQKFVAHCMDGDTKRSLVRELQPGRDTLVLIGPEGDFTADEVSLCLAHDFVPVSLGDNRLRTETAGLYACTVFNALNYA</sequence>
<dbReference type="PANTHER" id="PTHR30027:SF3">
    <property type="entry name" value="16S RRNA (URACIL(1498)-N(3))-METHYLTRANSFERASE"/>
    <property type="match status" value="1"/>
</dbReference>
<name>A0A2P8D4N0_9BACT</name>
<keyword evidence="7 10" id="KW-0949">S-adenosyl-L-methionine</keyword>
<dbReference type="Pfam" id="PF20260">
    <property type="entry name" value="PUA_4"/>
    <property type="match status" value="1"/>
</dbReference>
<keyword evidence="3 10" id="KW-0963">Cytoplasm</keyword>
<dbReference type="InterPro" id="IPR029026">
    <property type="entry name" value="tRNA_m1G_MTases_N"/>
</dbReference>
<dbReference type="SUPFAM" id="SSF88697">
    <property type="entry name" value="PUA domain-like"/>
    <property type="match status" value="1"/>
</dbReference>
<dbReference type="PANTHER" id="PTHR30027">
    <property type="entry name" value="RIBOSOMAL RNA SMALL SUBUNIT METHYLTRANSFERASE E"/>
    <property type="match status" value="1"/>
</dbReference>
<keyword evidence="5 10" id="KW-0489">Methyltransferase</keyword>
<evidence type="ECO:0000256" key="8">
    <source>
        <dbReference type="ARBA" id="ARBA00025699"/>
    </source>
</evidence>
<evidence type="ECO:0000256" key="5">
    <source>
        <dbReference type="ARBA" id="ARBA00022603"/>
    </source>
</evidence>
<gene>
    <name evidence="13" type="ORF">B0I18_104263</name>
</gene>
<dbReference type="InterPro" id="IPR046887">
    <property type="entry name" value="RsmE_PUA-like"/>
</dbReference>
<dbReference type="InterPro" id="IPR029028">
    <property type="entry name" value="Alpha/beta_knot_MTases"/>
</dbReference>
<feature type="domain" description="Ribosomal RNA small subunit methyltransferase E PUA-like" evidence="12">
    <location>
        <begin position="18"/>
        <end position="64"/>
    </location>
</feature>
<keyword evidence="6 10" id="KW-0808">Transferase</keyword>
<dbReference type="Gene3D" id="2.40.240.20">
    <property type="entry name" value="Hypothetical PUA domain-like, domain 1"/>
    <property type="match status" value="1"/>
</dbReference>
<evidence type="ECO:0000256" key="7">
    <source>
        <dbReference type="ARBA" id="ARBA00022691"/>
    </source>
</evidence>
<evidence type="ECO:0000259" key="11">
    <source>
        <dbReference type="Pfam" id="PF04452"/>
    </source>
</evidence>
<dbReference type="CDD" id="cd18084">
    <property type="entry name" value="RsmE-like"/>
    <property type="match status" value="1"/>
</dbReference>
<dbReference type="InterPro" id="IPR015947">
    <property type="entry name" value="PUA-like_sf"/>
</dbReference>
<dbReference type="InterPro" id="IPR006700">
    <property type="entry name" value="RsmE"/>
</dbReference>
<keyword evidence="14" id="KW-1185">Reference proteome</keyword>
<evidence type="ECO:0000256" key="2">
    <source>
        <dbReference type="ARBA" id="ARBA00005528"/>
    </source>
</evidence>
<dbReference type="Proteomes" id="UP000240572">
    <property type="component" value="Unassembled WGS sequence"/>
</dbReference>
<protein>
    <recommendedName>
        <fullName evidence="10">Ribosomal RNA small subunit methyltransferase E</fullName>
        <ecNumber evidence="10">2.1.1.193</ecNumber>
    </recommendedName>
</protein>
<dbReference type="EMBL" id="PYGD01000004">
    <property type="protein sequence ID" value="PSK92165.1"/>
    <property type="molecule type" value="Genomic_DNA"/>
</dbReference>
<comment type="catalytic activity">
    <reaction evidence="9 10">
        <text>uridine(1498) in 16S rRNA + S-adenosyl-L-methionine = N(3)-methyluridine(1498) in 16S rRNA + S-adenosyl-L-homocysteine + H(+)</text>
        <dbReference type="Rhea" id="RHEA:42920"/>
        <dbReference type="Rhea" id="RHEA-COMP:10283"/>
        <dbReference type="Rhea" id="RHEA-COMP:10284"/>
        <dbReference type="ChEBI" id="CHEBI:15378"/>
        <dbReference type="ChEBI" id="CHEBI:57856"/>
        <dbReference type="ChEBI" id="CHEBI:59789"/>
        <dbReference type="ChEBI" id="CHEBI:65315"/>
        <dbReference type="ChEBI" id="CHEBI:74502"/>
        <dbReference type="EC" id="2.1.1.193"/>
    </reaction>
</comment>
<dbReference type="SUPFAM" id="SSF75217">
    <property type="entry name" value="alpha/beta knot"/>
    <property type="match status" value="1"/>
</dbReference>
<dbReference type="NCBIfam" id="TIGR00046">
    <property type="entry name" value="RsmE family RNA methyltransferase"/>
    <property type="match status" value="1"/>
</dbReference>
<evidence type="ECO:0000256" key="1">
    <source>
        <dbReference type="ARBA" id="ARBA00004496"/>
    </source>
</evidence>
<keyword evidence="4 10" id="KW-0698">rRNA processing</keyword>
<dbReference type="RefSeq" id="WP_106523228.1">
    <property type="nucleotide sequence ID" value="NZ_PYGD01000004.1"/>
</dbReference>
<organism evidence="13 14">
    <name type="scientific">Taibaiella chishuiensis</name>
    <dbReference type="NCBI Taxonomy" id="1434707"/>
    <lineage>
        <taxon>Bacteria</taxon>
        <taxon>Pseudomonadati</taxon>
        <taxon>Bacteroidota</taxon>
        <taxon>Chitinophagia</taxon>
        <taxon>Chitinophagales</taxon>
        <taxon>Chitinophagaceae</taxon>
        <taxon>Taibaiella</taxon>
    </lineage>
</organism>
<evidence type="ECO:0000256" key="10">
    <source>
        <dbReference type="PIRNR" id="PIRNR015601"/>
    </source>
</evidence>
<evidence type="ECO:0000313" key="13">
    <source>
        <dbReference type="EMBL" id="PSK92165.1"/>
    </source>
</evidence>
<evidence type="ECO:0000256" key="3">
    <source>
        <dbReference type="ARBA" id="ARBA00022490"/>
    </source>
</evidence>
<dbReference type="EC" id="2.1.1.193" evidence="10"/>
<dbReference type="Pfam" id="PF04452">
    <property type="entry name" value="Methyltrans_RNA"/>
    <property type="match status" value="1"/>
</dbReference>
<evidence type="ECO:0000256" key="6">
    <source>
        <dbReference type="ARBA" id="ARBA00022679"/>
    </source>
</evidence>
<evidence type="ECO:0000256" key="9">
    <source>
        <dbReference type="ARBA" id="ARBA00047944"/>
    </source>
</evidence>
<reference evidence="13 14" key="1">
    <citation type="submission" date="2018-03" db="EMBL/GenBank/DDBJ databases">
        <title>Genomic Encyclopedia of Type Strains, Phase III (KMG-III): the genomes of soil and plant-associated and newly described type strains.</title>
        <authorList>
            <person name="Whitman W."/>
        </authorList>
    </citation>
    <scope>NUCLEOTIDE SEQUENCE [LARGE SCALE GENOMIC DNA]</scope>
    <source>
        <strain evidence="13 14">CGMCC 1.12700</strain>
    </source>
</reference>
<comment type="function">
    <text evidence="8 10">Specifically methylates the N3 position of the uracil ring of uridine 1498 (m3U1498) in 16S rRNA. Acts on the fully assembled 30S ribosomal subunit.</text>
</comment>
<comment type="subcellular location">
    <subcellularLocation>
        <location evidence="1 10">Cytoplasm</location>
    </subcellularLocation>
</comment>
<evidence type="ECO:0000259" key="12">
    <source>
        <dbReference type="Pfam" id="PF20260"/>
    </source>
</evidence>
<comment type="similarity">
    <text evidence="2 10">Belongs to the RNA methyltransferase RsmE family.</text>
</comment>
<accession>A0A2P8D4N0</accession>
<evidence type="ECO:0000313" key="14">
    <source>
        <dbReference type="Proteomes" id="UP000240572"/>
    </source>
</evidence>
<dbReference type="GO" id="GO:0005737">
    <property type="term" value="C:cytoplasm"/>
    <property type="evidence" value="ECO:0007669"/>
    <property type="project" value="UniProtKB-SubCell"/>
</dbReference>
<dbReference type="PIRSF" id="PIRSF015601">
    <property type="entry name" value="MTase_slr0722"/>
    <property type="match status" value="1"/>
</dbReference>
<feature type="domain" description="Ribosomal RNA small subunit methyltransferase E methyltransferase" evidence="11">
    <location>
        <begin position="74"/>
        <end position="230"/>
    </location>
</feature>
<dbReference type="GO" id="GO:0070475">
    <property type="term" value="P:rRNA base methylation"/>
    <property type="evidence" value="ECO:0007669"/>
    <property type="project" value="TreeGrafter"/>
</dbReference>
<dbReference type="AlphaFoldDB" id="A0A2P8D4N0"/>
<comment type="caution">
    <text evidence="13">The sequence shown here is derived from an EMBL/GenBank/DDBJ whole genome shotgun (WGS) entry which is preliminary data.</text>
</comment>
<evidence type="ECO:0000256" key="4">
    <source>
        <dbReference type="ARBA" id="ARBA00022552"/>
    </source>
</evidence>
<dbReference type="Gene3D" id="3.40.1280.10">
    <property type="match status" value="1"/>
</dbReference>
<dbReference type="GO" id="GO:0070042">
    <property type="term" value="F:rRNA (uridine-N3-)-methyltransferase activity"/>
    <property type="evidence" value="ECO:0007669"/>
    <property type="project" value="TreeGrafter"/>
</dbReference>
<dbReference type="InterPro" id="IPR046886">
    <property type="entry name" value="RsmE_MTase_dom"/>
</dbReference>